<dbReference type="PANTHER" id="PTHR46401:SF2">
    <property type="entry name" value="GLYCOSYLTRANSFERASE WBBK-RELATED"/>
    <property type="match status" value="1"/>
</dbReference>
<dbReference type="Pfam" id="PF13439">
    <property type="entry name" value="Glyco_transf_4"/>
    <property type="match status" value="1"/>
</dbReference>
<evidence type="ECO:0000313" key="5">
    <source>
        <dbReference type="Proteomes" id="UP000273500"/>
    </source>
</evidence>
<dbReference type="Pfam" id="PF00534">
    <property type="entry name" value="Glycos_transf_1"/>
    <property type="match status" value="1"/>
</dbReference>
<evidence type="ECO:0000259" key="2">
    <source>
        <dbReference type="Pfam" id="PF00534"/>
    </source>
</evidence>
<sequence>MRVLYDHQAFTLQDFGGVSRYHHELLCHANWQSELAVALSNNLYLRDRQHSRHRTFLPESSLPARWRVIRYFNQRASRRALQRGNFDVFHPTLADDDYFLELLPADRPLVVTIHDMIPALFPEHYPDRDGAVLNRIVQRATRIIAVSEHTRADLLRLLPVAPEKVRVVHHGYTEREFTTTAGPALPVPERYVLFTGSRALYKNFGVLAEALALLPAAIAQDLHLVCAGGGPFTAAERELLARTGWTGRAHQFGPVTDAQLNQLYQHAQAFIFPSEYEGFGLPILEAYGQQCPVVLSEASCFPEIARDAALYFPAAQPAALAEQLARILTDSALRRDLIRLGQLRLLDFTWQHTARRTRAVYDEACQNTNLHPLPAQSDPLIPALEL</sequence>
<dbReference type="InterPro" id="IPR028098">
    <property type="entry name" value="Glyco_trans_4-like_N"/>
</dbReference>
<keyword evidence="1 4" id="KW-0808">Transferase</keyword>
<dbReference type="Gene3D" id="3.40.50.2000">
    <property type="entry name" value="Glycogen Phosphorylase B"/>
    <property type="match status" value="2"/>
</dbReference>
<dbReference type="PANTHER" id="PTHR46401">
    <property type="entry name" value="GLYCOSYLTRANSFERASE WBBK-RELATED"/>
    <property type="match status" value="1"/>
</dbReference>
<keyword evidence="5" id="KW-1185">Reference proteome</keyword>
<name>A0A428KRA6_9BACT</name>
<feature type="domain" description="Glycosyl transferase family 1" evidence="2">
    <location>
        <begin position="185"/>
        <end position="340"/>
    </location>
</feature>
<reference evidence="4 5" key="1">
    <citation type="submission" date="2018-12" db="EMBL/GenBank/DDBJ databases">
        <authorList>
            <person name="Feng G."/>
            <person name="Zhu H."/>
        </authorList>
    </citation>
    <scope>NUCLEOTIDE SEQUENCE [LARGE SCALE GENOMIC DNA]</scope>
    <source>
        <strain evidence="4 5">KCTC 12533</strain>
    </source>
</reference>
<evidence type="ECO:0000256" key="1">
    <source>
        <dbReference type="ARBA" id="ARBA00022679"/>
    </source>
</evidence>
<dbReference type="InterPro" id="IPR001296">
    <property type="entry name" value="Glyco_trans_1"/>
</dbReference>
<evidence type="ECO:0000313" key="4">
    <source>
        <dbReference type="EMBL" id="RSK48993.1"/>
    </source>
</evidence>
<comment type="caution">
    <text evidence="4">The sequence shown here is derived from an EMBL/GenBank/DDBJ whole genome shotgun (WGS) entry which is preliminary data.</text>
</comment>
<protein>
    <submittedName>
        <fullName evidence="4">Glycosyltransferase family 1 protein</fullName>
    </submittedName>
</protein>
<dbReference type="CDD" id="cd03809">
    <property type="entry name" value="GT4_MtfB-like"/>
    <property type="match status" value="1"/>
</dbReference>
<dbReference type="OrthoDB" id="9811239at2"/>
<evidence type="ECO:0000259" key="3">
    <source>
        <dbReference type="Pfam" id="PF13439"/>
    </source>
</evidence>
<accession>A0A428KRA6</accession>
<dbReference type="RefSeq" id="WP_125419780.1">
    <property type="nucleotide sequence ID" value="NZ_RWIT01000004.1"/>
</dbReference>
<dbReference type="AlphaFoldDB" id="A0A428KRA6"/>
<proteinExistence type="predicted"/>
<dbReference type="EMBL" id="RWIT01000004">
    <property type="protein sequence ID" value="RSK48993.1"/>
    <property type="molecule type" value="Genomic_DNA"/>
</dbReference>
<dbReference type="GO" id="GO:0016757">
    <property type="term" value="F:glycosyltransferase activity"/>
    <property type="evidence" value="ECO:0007669"/>
    <property type="project" value="InterPro"/>
</dbReference>
<dbReference type="Proteomes" id="UP000273500">
    <property type="component" value="Unassembled WGS sequence"/>
</dbReference>
<dbReference type="SUPFAM" id="SSF53756">
    <property type="entry name" value="UDP-Glycosyltransferase/glycogen phosphorylase"/>
    <property type="match status" value="1"/>
</dbReference>
<feature type="domain" description="Glycosyltransferase subfamily 4-like N-terminal" evidence="3">
    <location>
        <begin position="52"/>
        <end position="171"/>
    </location>
</feature>
<gene>
    <name evidence="4" type="ORF">EI291_10580</name>
</gene>
<organism evidence="4 5">
    <name type="scientific">Hymenobacter rigui</name>
    <dbReference type="NCBI Taxonomy" id="334424"/>
    <lineage>
        <taxon>Bacteria</taxon>
        <taxon>Pseudomonadati</taxon>
        <taxon>Bacteroidota</taxon>
        <taxon>Cytophagia</taxon>
        <taxon>Cytophagales</taxon>
        <taxon>Hymenobacteraceae</taxon>
        <taxon>Hymenobacter</taxon>
    </lineage>
</organism>